<dbReference type="EnsemblPlants" id="TraesCS4A02G332600.1">
    <property type="protein sequence ID" value="TraesCS4A02G332600.1"/>
    <property type="gene ID" value="TraesCS4A02G332600"/>
</dbReference>
<dbReference type="SUPFAM" id="SSF52047">
    <property type="entry name" value="RNI-like"/>
    <property type="match status" value="1"/>
</dbReference>
<name>A0A3B6HYW8_WHEAT</name>
<dbReference type="OMA" id="HGEYPCE"/>
<accession>A0A3B6HYW8</accession>
<keyword evidence="3" id="KW-1185">Reference proteome</keyword>
<dbReference type="Gramene" id="TraesCLE_scaffold_008317_01G000600.1">
    <property type="protein sequence ID" value="TraesCLE_scaffold_008317_01G000600.1"/>
    <property type="gene ID" value="TraesCLE_scaffold_008317_01G000600"/>
</dbReference>
<proteinExistence type="predicted"/>
<sequence length="476" mass="53313">MESPPHKLNVGRDEDRISALTDDLLVRILERLDLRQAVRAGALSTRWRDLPYRLSRLHLDVGHFQGATPLEVMDAFTGAAQRLLSVALPLAEGEGGSAAIIPIKSLILSFYLSSPHLSAIGRTVEDVVSYGKTECLEFSISPPRGSNANLLLAEIGQQFILTLKRLAFGPSDVTELISACGRLRHLTLKLCRLIDPRSTLKIDVPCSRIQELEFFGFGCRQIELISAPKLRQVWCQNWLFDNPPVCFGYVPELRVVRLFSKTMAWQASFTLSECLSKSATNLSKLHLDFLHQMIWIQPEHPKQLTAIFRNLTSVFLLGIFTECDLSSTLFFLEAAPVLQNIALSRHCCIMTLENSAEKTNVLSRHCCIMTLENSAEKTNVVWKPSKDLKHLNLKVLLIFGCEDEDKVTNYVRLVMGRAVGLNSIVLHGEYPCEDCNATDLERPKMGKESKVGEASRRRIKERLTHGSSSSVEIVIC</sequence>
<dbReference type="InterPro" id="IPR036047">
    <property type="entry name" value="F-box-like_dom_sf"/>
</dbReference>
<dbReference type="Gramene" id="TraesROB_scaffold_012198_01G000500.1">
    <property type="protein sequence ID" value="TraesROB_scaffold_012198_01G000500.1"/>
    <property type="gene ID" value="TraesROB_scaffold_012198_01G000500"/>
</dbReference>
<organism evidence="2">
    <name type="scientific">Triticum aestivum</name>
    <name type="common">Wheat</name>
    <dbReference type="NCBI Taxonomy" id="4565"/>
    <lineage>
        <taxon>Eukaryota</taxon>
        <taxon>Viridiplantae</taxon>
        <taxon>Streptophyta</taxon>
        <taxon>Embryophyta</taxon>
        <taxon>Tracheophyta</taxon>
        <taxon>Spermatophyta</taxon>
        <taxon>Magnoliopsida</taxon>
        <taxon>Liliopsida</taxon>
        <taxon>Poales</taxon>
        <taxon>Poaceae</taxon>
        <taxon>BOP clade</taxon>
        <taxon>Pooideae</taxon>
        <taxon>Triticodae</taxon>
        <taxon>Triticeae</taxon>
        <taxon>Triticinae</taxon>
        <taxon>Triticum</taxon>
    </lineage>
</organism>
<dbReference type="InterPro" id="IPR044997">
    <property type="entry name" value="F-box_plant"/>
</dbReference>
<dbReference type="STRING" id="4565.A0A3B6HYW8"/>
<dbReference type="InterPro" id="IPR001810">
    <property type="entry name" value="F-box_dom"/>
</dbReference>
<dbReference type="Gramene" id="TraesCS4A03G0826100.1">
    <property type="protein sequence ID" value="TraesCS4A03G0826100.1.CDS"/>
    <property type="gene ID" value="TraesCS4A03G0826100"/>
</dbReference>
<dbReference type="Gramene" id="TraesCS4A02G332600.1">
    <property type="protein sequence ID" value="TraesCS4A02G332600.1"/>
    <property type="gene ID" value="TraesCS4A02G332600"/>
</dbReference>
<dbReference type="Pfam" id="PF00646">
    <property type="entry name" value="F-box"/>
    <property type="match status" value="1"/>
</dbReference>
<evidence type="ECO:0000313" key="2">
    <source>
        <dbReference type="EnsemblPlants" id="TraesCS4A02G332600.1"/>
    </source>
</evidence>
<dbReference type="AlphaFoldDB" id="A0A3B6HYW8"/>
<reference evidence="2" key="2">
    <citation type="submission" date="2018-10" db="UniProtKB">
        <authorList>
            <consortium name="EnsemblPlants"/>
        </authorList>
    </citation>
    <scope>IDENTIFICATION</scope>
</reference>
<reference evidence="2" key="1">
    <citation type="submission" date="2018-08" db="EMBL/GenBank/DDBJ databases">
        <authorList>
            <person name="Rossello M."/>
        </authorList>
    </citation>
    <scope>NUCLEOTIDE SEQUENCE [LARGE SCALE GENOMIC DNA]</scope>
    <source>
        <strain evidence="2">cv. Chinese Spring</strain>
    </source>
</reference>
<protein>
    <recommendedName>
        <fullName evidence="1">F-box domain-containing protein</fullName>
    </recommendedName>
</protein>
<dbReference type="SUPFAM" id="SSF81383">
    <property type="entry name" value="F-box domain"/>
    <property type="match status" value="1"/>
</dbReference>
<dbReference type="OrthoDB" id="614091at2759"/>
<evidence type="ECO:0000259" key="1">
    <source>
        <dbReference type="Pfam" id="PF00646"/>
    </source>
</evidence>
<evidence type="ECO:0000313" key="3">
    <source>
        <dbReference type="Proteomes" id="UP000019116"/>
    </source>
</evidence>
<feature type="domain" description="F-box" evidence="1">
    <location>
        <begin position="17"/>
        <end position="50"/>
    </location>
</feature>
<dbReference type="PANTHER" id="PTHR32153">
    <property type="entry name" value="OJ000223_09.16 PROTEIN"/>
    <property type="match status" value="1"/>
</dbReference>
<dbReference type="Proteomes" id="UP000019116">
    <property type="component" value="Chromosome 4A"/>
</dbReference>